<dbReference type="PROSITE" id="PS00012">
    <property type="entry name" value="PHOSPHOPANTETHEINE"/>
    <property type="match status" value="1"/>
</dbReference>
<dbReference type="InterPro" id="IPR036736">
    <property type="entry name" value="ACP-like_sf"/>
</dbReference>
<dbReference type="InterPro" id="IPR042099">
    <property type="entry name" value="ANL_N_sf"/>
</dbReference>
<dbReference type="InterPro" id="IPR052091">
    <property type="entry name" value="Beta-ala_Activ/Resist"/>
</dbReference>
<keyword evidence="2" id="KW-0597">Phosphoprotein</keyword>
<dbReference type="GO" id="GO:0043041">
    <property type="term" value="P:amino acid activation for nonribosomal peptide biosynthetic process"/>
    <property type="evidence" value="ECO:0007669"/>
    <property type="project" value="TreeGrafter"/>
</dbReference>
<evidence type="ECO:0000256" key="1">
    <source>
        <dbReference type="ARBA" id="ARBA00022450"/>
    </source>
</evidence>
<reference key="2">
    <citation type="submission" date="2011-10" db="EMBL/GenBank/DDBJ databases">
        <title>The genome and transcriptome sequence of Clonorchis sinensis provide insights into the carcinogenic liver fluke.</title>
        <authorList>
            <person name="Wang X."/>
            <person name="Huang Y."/>
            <person name="Chen W."/>
            <person name="Liu H."/>
            <person name="Guo L."/>
            <person name="Chen Y."/>
            <person name="Luo F."/>
            <person name="Zhou W."/>
            <person name="Sun J."/>
            <person name="Mao Q."/>
            <person name="Liang P."/>
            <person name="Zhou C."/>
            <person name="Tian Y."/>
            <person name="Men J."/>
            <person name="Lv X."/>
            <person name="Huang L."/>
            <person name="Zhou J."/>
            <person name="Hu Y."/>
            <person name="Li R."/>
            <person name="Zhang F."/>
            <person name="Lei H."/>
            <person name="Li X."/>
            <person name="Hu X."/>
            <person name="Liang C."/>
            <person name="Xu J."/>
            <person name="Wu Z."/>
            <person name="Yu X."/>
        </authorList>
    </citation>
    <scope>NUCLEOTIDE SEQUENCE</scope>
    <source>
        <strain>Henan</strain>
    </source>
</reference>
<accession>G7Y6I5</accession>
<dbReference type="EMBL" id="DF142897">
    <property type="protein sequence ID" value="GAA48570.1"/>
    <property type="molecule type" value="Genomic_DNA"/>
</dbReference>
<dbReference type="Gene3D" id="1.10.1200.10">
    <property type="entry name" value="ACP-like"/>
    <property type="match status" value="1"/>
</dbReference>
<evidence type="ECO:0000256" key="2">
    <source>
        <dbReference type="ARBA" id="ARBA00022553"/>
    </source>
</evidence>
<reference evidence="5" key="1">
    <citation type="journal article" date="2011" name="Genome Biol.">
        <title>The draft genome of the carcinogenic human liver fluke Clonorchis sinensis.</title>
        <authorList>
            <person name="Wang X."/>
            <person name="Chen W."/>
            <person name="Huang Y."/>
            <person name="Sun J."/>
            <person name="Men J."/>
            <person name="Liu H."/>
            <person name="Luo F."/>
            <person name="Guo L."/>
            <person name="Lv X."/>
            <person name="Deng C."/>
            <person name="Zhou C."/>
            <person name="Fan Y."/>
            <person name="Li X."/>
            <person name="Huang L."/>
            <person name="Hu Y."/>
            <person name="Liang C."/>
            <person name="Hu X."/>
            <person name="Xu J."/>
            <person name="Yu X."/>
        </authorList>
    </citation>
    <scope>NUCLEOTIDE SEQUENCE [LARGE SCALE GENOMIC DNA]</scope>
    <source>
        <strain evidence="5">Henan</strain>
    </source>
</reference>
<dbReference type="InterPro" id="IPR006162">
    <property type="entry name" value="Ppantetheine_attach_site"/>
</dbReference>
<organism evidence="5 6">
    <name type="scientific">Clonorchis sinensis</name>
    <name type="common">Chinese liver fluke</name>
    <dbReference type="NCBI Taxonomy" id="79923"/>
    <lineage>
        <taxon>Eukaryota</taxon>
        <taxon>Metazoa</taxon>
        <taxon>Spiralia</taxon>
        <taxon>Lophotrochozoa</taxon>
        <taxon>Platyhelminthes</taxon>
        <taxon>Trematoda</taxon>
        <taxon>Digenea</taxon>
        <taxon>Opisthorchiida</taxon>
        <taxon>Opisthorchiata</taxon>
        <taxon>Opisthorchiidae</taxon>
        <taxon>Clonorchis</taxon>
    </lineage>
</organism>
<dbReference type="Pfam" id="PF00501">
    <property type="entry name" value="AMP-binding"/>
    <property type="match status" value="1"/>
</dbReference>
<sequence length="1262" mass="141634">MDYSLENEEQNSARTAFILRKSTVETFIAMEARRCAVPMKKQNRPLLYQLFEALISRRHEELSNKTAIWHVPDPRQLERAAEARINGEESVQTEGNLLVHSITFERLISEASNLANRISYELQNQGSLPKLDNDGGEALNSNELWNDETLQENTVVAIFMPPGIDRIVTQIACMKIRLAYLPLDRQLSSGRIQQILELIRPVMIITAKEYQTTLRTLINEPLLKSCASPVGSLHRLAFQGSLIRNYSDLQNNSASERHNSLDYDNTCEFRANSGHVEQNPCLECFSCVKDPVIIVLFTSGSSTSGQKIVCLRNQQLLNRFQWLWSSNAQQDENRDWCIGAMQISSSLEVHLASTACVFVDAFTELFGALFAGIPVVVPGGPDCASEVCVSDLRILVRLIRQFRITRLTTVPMQLKVWIQQGRLIPEMEYNDCSSTLNTVVVSGDILHPQLAEEFFPSEYPHRVRLINFYGTTEVAGDVTAAVFCNRNEVRMATQQLDFAKREGLVRENLSFVAVGKPISNTAVYIVQKCEDCLEDCGKRGRGCTNGVEADKLTVTHAIQNCATNNLSVIGDELYPVDWKHLGYELCEKGCVGEVAVTGLPTSGVVEPANKRIEVTSCKTTNGETTHLSHNPHVKQAPVNFPGDLGFICPRNNLLYICGRSDELVKINAVGFLASDVDRLLLRLKGKGLHSVQQYMSSLESKLCGFHESVTLPIRHPVHKSSQLVCFYAVQSIAAKDSEEKVSSPVSMNTVLGDAVRCATQTMIIKRGSTLWNELSPKPCELSTLIANYVPVYIRPVFVPVTHIPIMPTSGKVDKQLLRALYEEPFASESGMNQGFQPDPLNEIPYPIPQNENGINRERKHREVARAALRKVLGLQRGSSSGETPRPRDDEDFYLLGGNSLVAVLALESLRQLGFTVRLETFYQTSNIGQILDSLVHSESTVTPTKYGSEPGRIHDGSTKNGKLIEAEEQCKKMNDVWSNLIGESCQLDILKASQRSSIAKRFIGSKCWFADRFGNETIDLVDWNSGRGNLTCEQDPKYEEIQKLLIDIFEEKDVLTHAFGLTRTDLKNAVSTYLRHNNCGIVLLAFCPWSDIHPFSITEDSKLVGVLLAIPSAQVPDLPEKWPRLSLLQRYFDFCCTPVDATLMNDAPLRKAALTVIMVGVLLSTSDEFSHHDFSVRARWNRVMLEILARLERQLVRVAKAKGYKMIETLNTYDITREVCMDLGYKLMNTTRMQSFALKENIEVDPKYHDHHSYYMVKYLTD</sequence>
<dbReference type="Gene3D" id="3.40.630.30">
    <property type="match status" value="1"/>
</dbReference>
<dbReference type="Pfam" id="PF00550">
    <property type="entry name" value="PP-binding"/>
    <property type="match status" value="1"/>
</dbReference>
<name>G7Y6I5_CLOSI</name>
<evidence type="ECO:0000313" key="6">
    <source>
        <dbReference type="Proteomes" id="UP000008909"/>
    </source>
</evidence>
<evidence type="ECO:0000259" key="3">
    <source>
        <dbReference type="Pfam" id="PF00501"/>
    </source>
</evidence>
<evidence type="ECO:0000313" key="5">
    <source>
        <dbReference type="EMBL" id="GAA48570.1"/>
    </source>
</evidence>
<evidence type="ECO:0000259" key="4">
    <source>
        <dbReference type="Pfam" id="PF00550"/>
    </source>
</evidence>
<keyword evidence="1" id="KW-0596">Phosphopantetheine</keyword>
<proteinExistence type="predicted"/>
<dbReference type="InterPro" id="IPR009081">
    <property type="entry name" value="PP-bd_ACP"/>
</dbReference>
<dbReference type="PANTHER" id="PTHR44394">
    <property type="entry name" value="BETA-ALANINE-ACTIVATING ENZYME"/>
    <property type="match status" value="1"/>
</dbReference>
<dbReference type="Gene3D" id="3.40.50.12780">
    <property type="entry name" value="N-terminal domain of ligase-like"/>
    <property type="match status" value="1"/>
</dbReference>
<keyword evidence="6" id="KW-1185">Reference proteome</keyword>
<gene>
    <name evidence="5" type="ORF">CLF_101765</name>
</gene>
<dbReference type="InterPro" id="IPR000873">
    <property type="entry name" value="AMP-dep_synth/lig_dom"/>
</dbReference>
<dbReference type="GO" id="GO:0016874">
    <property type="term" value="F:ligase activity"/>
    <property type="evidence" value="ECO:0007669"/>
    <property type="project" value="UniProtKB-KW"/>
</dbReference>
<feature type="domain" description="AMP-dependent synthetase/ligase" evidence="3">
    <location>
        <begin position="151"/>
        <end position="540"/>
    </location>
</feature>
<dbReference type="SUPFAM" id="SSF56801">
    <property type="entry name" value="Acetyl-CoA synthetase-like"/>
    <property type="match status" value="1"/>
</dbReference>
<dbReference type="PANTHER" id="PTHR44394:SF1">
    <property type="entry name" value="BETA-ALANINE-ACTIVATING ENZYME"/>
    <property type="match status" value="1"/>
</dbReference>
<dbReference type="AlphaFoldDB" id="G7Y6I5"/>
<feature type="domain" description="Carrier" evidence="4">
    <location>
        <begin position="885"/>
        <end position="932"/>
    </location>
</feature>
<protein>
    <submittedName>
        <fullName evidence="5">AMP dependent ligase</fullName>
    </submittedName>
</protein>
<keyword evidence="5" id="KW-0436">Ligase</keyword>
<dbReference type="Proteomes" id="UP000008909">
    <property type="component" value="Unassembled WGS sequence"/>
</dbReference>